<evidence type="ECO:0000256" key="1">
    <source>
        <dbReference type="SAM" id="MobiDB-lite"/>
    </source>
</evidence>
<accession>A0A1Y3PTW4</accession>
<evidence type="ECO:0000313" key="3">
    <source>
        <dbReference type="Proteomes" id="UP000196475"/>
    </source>
</evidence>
<evidence type="ECO:0000313" key="2">
    <source>
        <dbReference type="EMBL" id="OUM90823.1"/>
    </source>
</evidence>
<feature type="region of interest" description="Disordered" evidence="1">
    <location>
        <begin position="61"/>
        <end position="93"/>
    </location>
</feature>
<name>A0A1Y3PTW4_9BACI</name>
<reference evidence="3" key="1">
    <citation type="submission" date="2016-06" db="EMBL/GenBank/DDBJ databases">
        <authorList>
            <person name="Nascimento L."/>
            <person name="Pereira R.V."/>
            <person name="Martins L.F."/>
            <person name="Quaggio R.B."/>
            <person name="Silva A.M."/>
            <person name="Setubal J.C."/>
        </authorList>
    </citation>
    <scope>NUCLEOTIDE SEQUENCE [LARGE SCALE GENOMIC DNA]</scope>
</reference>
<organism evidence="2 3">
    <name type="scientific">Bacillus thermozeamaize</name>
    <dbReference type="NCBI Taxonomy" id="230954"/>
    <lineage>
        <taxon>Bacteria</taxon>
        <taxon>Bacillati</taxon>
        <taxon>Bacillota</taxon>
        <taxon>Bacilli</taxon>
        <taxon>Bacillales</taxon>
        <taxon>Bacillaceae</taxon>
        <taxon>Bacillus</taxon>
    </lineage>
</organism>
<dbReference type="AlphaFoldDB" id="A0A1Y3PTW4"/>
<feature type="compositionally biased region" description="Polar residues" evidence="1">
    <location>
        <begin position="71"/>
        <end position="93"/>
    </location>
</feature>
<proteinExistence type="predicted"/>
<dbReference type="EMBL" id="LZRT01000010">
    <property type="protein sequence ID" value="OUM90823.1"/>
    <property type="molecule type" value="Genomic_DNA"/>
</dbReference>
<protein>
    <submittedName>
        <fullName evidence="2">Uncharacterized protein</fullName>
    </submittedName>
</protein>
<dbReference type="Proteomes" id="UP000196475">
    <property type="component" value="Unassembled WGS sequence"/>
</dbReference>
<comment type="caution">
    <text evidence="2">The sequence shown here is derived from an EMBL/GenBank/DDBJ whole genome shotgun (WGS) entry which is preliminary data.</text>
</comment>
<gene>
    <name evidence="2" type="ORF">BAA01_07555</name>
</gene>
<sequence>MPQEVTCDNPTGVKTPRITAVQLQCRIRPQGLVNPIAPGTQLAAIDFEGATAWLTWNQHPVAERNGGTGGTSVVQNVGSLWHSSGQMASRKTR</sequence>